<feature type="signal peptide" evidence="1">
    <location>
        <begin position="1"/>
        <end position="20"/>
    </location>
</feature>
<evidence type="ECO:0000313" key="2">
    <source>
        <dbReference type="EMBL" id="PRO74060.1"/>
    </source>
</evidence>
<reference evidence="3" key="1">
    <citation type="journal article" date="2020" name="Int. J. Syst. Evol. Microbiol.">
        <title>Alteromonas alba sp. nov., a marine bacterium isolated from the seawater of the West Pacific Ocean.</title>
        <authorList>
            <person name="Sun C."/>
            <person name="Wu Y.-H."/>
            <person name="Xamxidin M."/>
            <person name="Cheng H."/>
            <person name="Xu X.-W."/>
        </authorList>
    </citation>
    <scope>NUCLEOTIDE SEQUENCE [LARGE SCALE GENOMIC DNA]</scope>
    <source>
        <strain evidence="3">190</strain>
    </source>
</reference>
<dbReference type="EMBL" id="PVNP01000074">
    <property type="protein sequence ID" value="PRO74060.1"/>
    <property type="molecule type" value="Genomic_DNA"/>
</dbReference>
<gene>
    <name evidence="2" type="ORF">C6Y40_08255</name>
</gene>
<dbReference type="RefSeq" id="WP_146129524.1">
    <property type="nucleotide sequence ID" value="NZ_PVNP01000074.1"/>
</dbReference>
<protein>
    <submittedName>
        <fullName evidence="2">Uncharacterized protein</fullName>
    </submittedName>
</protein>
<organism evidence="2 3">
    <name type="scientific">Alteromonas alba</name>
    <dbReference type="NCBI Taxonomy" id="2079529"/>
    <lineage>
        <taxon>Bacteria</taxon>
        <taxon>Pseudomonadati</taxon>
        <taxon>Pseudomonadota</taxon>
        <taxon>Gammaproteobacteria</taxon>
        <taxon>Alteromonadales</taxon>
        <taxon>Alteromonadaceae</taxon>
        <taxon>Alteromonas/Salinimonas group</taxon>
        <taxon>Alteromonas</taxon>
    </lineage>
</organism>
<proteinExistence type="predicted"/>
<evidence type="ECO:0000256" key="1">
    <source>
        <dbReference type="SAM" id="SignalP"/>
    </source>
</evidence>
<accession>A0A2S9VC82</accession>
<sequence length="124" mass="13881">MRSLTKWALGSLLVCSGVLAASQTTTVSQSVNRSVSGWVSSDAAMQTTLHSEALTELEASVAETQFDSANRMHALRLKRIMFYVTQARAYEQQNWQYNRDDAVQRASNILRHHQMKTGQGSYVL</sequence>
<evidence type="ECO:0000313" key="3">
    <source>
        <dbReference type="Proteomes" id="UP000238949"/>
    </source>
</evidence>
<keyword evidence="1" id="KW-0732">Signal</keyword>
<keyword evidence="3" id="KW-1185">Reference proteome</keyword>
<dbReference type="Proteomes" id="UP000238949">
    <property type="component" value="Unassembled WGS sequence"/>
</dbReference>
<comment type="caution">
    <text evidence="2">The sequence shown here is derived from an EMBL/GenBank/DDBJ whole genome shotgun (WGS) entry which is preliminary data.</text>
</comment>
<dbReference type="AlphaFoldDB" id="A0A2S9VC82"/>
<name>A0A2S9VC82_9ALTE</name>
<dbReference type="OrthoDB" id="6336230at2"/>
<feature type="chain" id="PRO_5015660829" evidence="1">
    <location>
        <begin position="21"/>
        <end position="124"/>
    </location>
</feature>